<gene>
    <name evidence="1" type="ORF">HCG48_22940</name>
</gene>
<dbReference type="AlphaFoldDB" id="A0A6H1U4M2"/>
<protein>
    <recommendedName>
        <fullName evidence="3">Peptidase M15A C-terminal domain-containing protein</fullName>
    </recommendedName>
</protein>
<accession>A0A6H1U4M2</accession>
<dbReference type="RefSeq" id="WP_168571246.1">
    <property type="nucleotide sequence ID" value="NZ_CP051167.1"/>
</dbReference>
<dbReference type="SUPFAM" id="SSF55166">
    <property type="entry name" value="Hedgehog/DD-peptidase"/>
    <property type="match status" value="1"/>
</dbReference>
<dbReference type="InterPro" id="IPR009045">
    <property type="entry name" value="Zn_M74/Hedgehog-like"/>
</dbReference>
<dbReference type="KEGG" id="oxy:HCG48_22940"/>
<sequence>MSVSYSFKYLTLETFCTCSQTYQKYRDRINPYPENLEETLPALIALNERILDPTIEQFGFENFQLTYGFCSKDLKRFLERKDPETGKKNGRVAPRLDQHMACERNRNGAYYCPRLGAACDFRILNVGSDRVVDWILEAQLPFDSLYFYGSDRPIHVSYSSQSKQDLWTFTATGQPTRKGIENWMKILDQRRSPV</sequence>
<keyword evidence="2" id="KW-1185">Reference proteome</keyword>
<organism evidence="1 2">
    <name type="scientific">Oxynema aestuarii AP17</name>
    <dbReference type="NCBI Taxonomy" id="2064643"/>
    <lineage>
        <taxon>Bacteria</taxon>
        <taxon>Bacillati</taxon>
        <taxon>Cyanobacteriota</taxon>
        <taxon>Cyanophyceae</taxon>
        <taxon>Oscillatoriophycideae</taxon>
        <taxon>Oscillatoriales</taxon>
        <taxon>Oscillatoriaceae</taxon>
        <taxon>Oxynema</taxon>
        <taxon>Oxynema aestuarii</taxon>
    </lineage>
</organism>
<name>A0A6H1U4M2_9CYAN</name>
<reference evidence="1 2" key="1">
    <citation type="submission" date="2020-04" db="EMBL/GenBank/DDBJ databases">
        <authorList>
            <person name="Basu S."/>
            <person name="Maruthanayagam V."/>
            <person name="Chakraborty S."/>
            <person name="Pramanik A."/>
            <person name="Mukherjee J."/>
            <person name="Brink B."/>
        </authorList>
    </citation>
    <scope>NUCLEOTIDE SEQUENCE [LARGE SCALE GENOMIC DNA]</scope>
    <source>
        <strain evidence="1 2">AP17</strain>
    </source>
</reference>
<dbReference type="EMBL" id="CP051167">
    <property type="protein sequence ID" value="QIZ73100.1"/>
    <property type="molecule type" value="Genomic_DNA"/>
</dbReference>
<evidence type="ECO:0000313" key="1">
    <source>
        <dbReference type="EMBL" id="QIZ73100.1"/>
    </source>
</evidence>
<proteinExistence type="predicted"/>
<evidence type="ECO:0000313" key="2">
    <source>
        <dbReference type="Proteomes" id="UP000500857"/>
    </source>
</evidence>
<evidence type="ECO:0008006" key="3">
    <source>
        <dbReference type="Google" id="ProtNLM"/>
    </source>
</evidence>
<dbReference type="Proteomes" id="UP000500857">
    <property type="component" value="Chromosome"/>
</dbReference>